<evidence type="ECO:0000256" key="4">
    <source>
        <dbReference type="ARBA" id="ARBA00023136"/>
    </source>
</evidence>
<feature type="transmembrane region" description="Helical" evidence="5">
    <location>
        <begin position="245"/>
        <end position="262"/>
    </location>
</feature>
<feature type="transmembrane region" description="Helical" evidence="5">
    <location>
        <begin position="283"/>
        <end position="300"/>
    </location>
</feature>
<dbReference type="InterPro" id="IPR004853">
    <property type="entry name" value="Sugar_P_trans_dom"/>
</dbReference>
<dbReference type="InParanoid" id="A0A1S4DTS4"/>
<protein>
    <submittedName>
        <fullName evidence="8">Probable sugar phosphate/phosphate translocator At3g11320</fullName>
    </submittedName>
</protein>
<feature type="transmembrane region" description="Helical" evidence="5">
    <location>
        <begin position="348"/>
        <end position="369"/>
    </location>
</feature>
<dbReference type="Pfam" id="PF03151">
    <property type="entry name" value="TPT"/>
    <property type="match status" value="1"/>
</dbReference>
<sequence>MTQILIFSPSPILSPFNEREQRWREKVICCSRQHVWDESLLQSNGGFRKFRASNSTAGSYGGSAEISKGQPLPWISTWPNKQTQPFHQYPPPKMKGTSRFFTIGLVAAWYSSNIGVLLLNKYLLSNYGFKYPIFLTMCHMTACSLLSYIAIAWLKLVPLQTIRSRVQFFKISALSFIFCISVVFGNISLRYLPVSFNQAIGATTPFFTAVFAYLMTLKREAWLTYVTLIPVVTGVIIASGGEPSFHLFGFLICVAATAARALKSVLQGILLSADGEKLNSMNLLLYMAPMAVVFLLPATLIMEHNVVGITLALARDDIKIIWYLLFNSSLAYFVNLTNFLVTKHTSALTLQVLGNAKGAVAVVVSILIFRNPVSVTGMFGYTLTVMGVILYSEAKKRANKS</sequence>
<feature type="transmembrane region" description="Helical" evidence="5">
    <location>
        <begin position="195"/>
        <end position="215"/>
    </location>
</feature>
<keyword evidence="4 5" id="KW-0472">Membrane</keyword>
<dbReference type="PANTHER" id="PTHR11132">
    <property type="entry name" value="SOLUTE CARRIER FAMILY 35"/>
    <property type="match status" value="1"/>
</dbReference>
<dbReference type="KEGG" id="cmo:103485548"/>
<evidence type="ECO:0000256" key="5">
    <source>
        <dbReference type="SAM" id="Phobius"/>
    </source>
</evidence>
<dbReference type="FunCoup" id="A0A1S4DTS4">
    <property type="interactions" value="1460"/>
</dbReference>
<feature type="transmembrane region" description="Helical" evidence="5">
    <location>
        <begin position="222"/>
        <end position="239"/>
    </location>
</feature>
<dbReference type="Proteomes" id="UP001652600">
    <property type="component" value="Chromosome 3"/>
</dbReference>
<dbReference type="RefSeq" id="XP_016899389.2">
    <property type="nucleotide sequence ID" value="XM_017043900.2"/>
</dbReference>
<dbReference type="InterPro" id="IPR050186">
    <property type="entry name" value="TPT_transporter"/>
</dbReference>
<keyword evidence="2 5" id="KW-0812">Transmembrane</keyword>
<dbReference type="AlphaFoldDB" id="A0A1S4DTS4"/>
<feature type="transmembrane region" description="Helical" evidence="5">
    <location>
        <begin position="375"/>
        <end position="392"/>
    </location>
</feature>
<evidence type="ECO:0000313" key="8">
    <source>
        <dbReference type="RefSeq" id="XP_016899389.2"/>
    </source>
</evidence>
<feature type="transmembrane region" description="Helical" evidence="5">
    <location>
        <begin position="320"/>
        <end position="341"/>
    </location>
</feature>
<feature type="domain" description="Sugar phosphate transporter" evidence="6">
    <location>
        <begin position="105"/>
        <end position="392"/>
    </location>
</feature>
<feature type="transmembrane region" description="Helical" evidence="5">
    <location>
        <begin position="131"/>
        <end position="156"/>
    </location>
</feature>
<organism evidence="7 8">
    <name type="scientific">Cucumis melo</name>
    <name type="common">Muskmelon</name>
    <dbReference type="NCBI Taxonomy" id="3656"/>
    <lineage>
        <taxon>Eukaryota</taxon>
        <taxon>Viridiplantae</taxon>
        <taxon>Streptophyta</taxon>
        <taxon>Embryophyta</taxon>
        <taxon>Tracheophyta</taxon>
        <taxon>Spermatophyta</taxon>
        <taxon>Magnoliopsida</taxon>
        <taxon>eudicotyledons</taxon>
        <taxon>Gunneridae</taxon>
        <taxon>Pentapetalae</taxon>
        <taxon>rosids</taxon>
        <taxon>fabids</taxon>
        <taxon>Cucurbitales</taxon>
        <taxon>Cucurbitaceae</taxon>
        <taxon>Benincaseae</taxon>
        <taxon>Cucumis</taxon>
    </lineage>
</organism>
<name>A0A1S4DTS4_CUCME</name>
<evidence type="ECO:0000259" key="6">
    <source>
        <dbReference type="Pfam" id="PF03151"/>
    </source>
</evidence>
<dbReference type="GO" id="GO:0016020">
    <property type="term" value="C:membrane"/>
    <property type="evidence" value="ECO:0007669"/>
    <property type="project" value="UniProtKB-SubCell"/>
</dbReference>
<feature type="transmembrane region" description="Helical" evidence="5">
    <location>
        <begin position="168"/>
        <end position="189"/>
    </location>
</feature>
<evidence type="ECO:0000313" key="7">
    <source>
        <dbReference type="Proteomes" id="UP001652600"/>
    </source>
</evidence>
<dbReference type="GeneID" id="103485548"/>
<keyword evidence="7" id="KW-1185">Reference proteome</keyword>
<evidence type="ECO:0000256" key="1">
    <source>
        <dbReference type="ARBA" id="ARBA00004141"/>
    </source>
</evidence>
<accession>A0A1S4DTS4</accession>
<proteinExistence type="predicted"/>
<evidence type="ECO:0000256" key="3">
    <source>
        <dbReference type="ARBA" id="ARBA00022989"/>
    </source>
</evidence>
<comment type="subcellular location">
    <subcellularLocation>
        <location evidence="1">Membrane</location>
        <topology evidence="1">Multi-pass membrane protein</topology>
    </subcellularLocation>
</comment>
<feature type="transmembrane region" description="Helical" evidence="5">
    <location>
        <begin position="100"/>
        <end position="119"/>
    </location>
</feature>
<keyword evidence="3 5" id="KW-1133">Transmembrane helix</keyword>
<reference evidence="8" key="1">
    <citation type="submission" date="2025-08" db="UniProtKB">
        <authorList>
            <consortium name="RefSeq"/>
        </authorList>
    </citation>
    <scope>IDENTIFICATION</scope>
    <source>
        <tissue evidence="8">Stem</tissue>
    </source>
</reference>
<gene>
    <name evidence="8" type="primary">LOC103485548</name>
</gene>
<evidence type="ECO:0000256" key="2">
    <source>
        <dbReference type="ARBA" id="ARBA00022692"/>
    </source>
</evidence>
<dbReference type="eggNOG" id="KOG1441">
    <property type="taxonomic scope" value="Eukaryota"/>
</dbReference>